<organism evidence="1 2">
    <name type="scientific">Streptomyces nodosus</name>
    <dbReference type="NCBI Taxonomy" id="40318"/>
    <lineage>
        <taxon>Bacteria</taxon>
        <taxon>Bacillati</taxon>
        <taxon>Actinomycetota</taxon>
        <taxon>Actinomycetes</taxon>
        <taxon>Kitasatosporales</taxon>
        <taxon>Streptomycetaceae</taxon>
        <taxon>Streptomyces</taxon>
    </lineage>
</organism>
<dbReference type="KEGG" id="snq:CP978_30615"/>
<dbReference type="Proteomes" id="UP000325763">
    <property type="component" value="Chromosome"/>
</dbReference>
<dbReference type="RefSeq" id="WP_043446261.1">
    <property type="nucleotide sequence ID" value="NZ_CP009313.1"/>
</dbReference>
<dbReference type="EMBL" id="CP023747">
    <property type="protein sequence ID" value="QEV42323.1"/>
    <property type="molecule type" value="Genomic_DNA"/>
</dbReference>
<dbReference type="AlphaFoldDB" id="A0A5P2WEP0"/>
<name>A0A5P2WEP0_9ACTN</name>
<protein>
    <submittedName>
        <fullName evidence="1">DUF4265 domain-containing protein</fullName>
    </submittedName>
</protein>
<dbReference type="Pfam" id="PF14085">
    <property type="entry name" value="DUF4265"/>
    <property type="match status" value="1"/>
</dbReference>
<gene>
    <name evidence="1" type="ORF">CP978_30615</name>
</gene>
<dbReference type="OrthoDB" id="6961985at2"/>
<accession>A0A5P2WEP0</accession>
<evidence type="ECO:0000313" key="1">
    <source>
        <dbReference type="EMBL" id="QEV42323.1"/>
    </source>
</evidence>
<sequence length="166" mass="18815">MVDIDDICGHPEPAWRDQADSLVMYDLTDSGMPGKWEQLWAKRLDDDRYMLCCIPFFTSDIALGDIFTTTSSGGFELSVDTVAVRSGNVVIHALFREDATTEENEDRQGDLIEESVRLGVDREVFQLGYVALSCPIGSPEHVEIEKRLYAYHLLEWGDFETSKRSE</sequence>
<dbReference type="InterPro" id="IPR025361">
    <property type="entry name" value="DUF4265"/>
</dbReference>
<proteinExistence type="predicted"/>
<reference evidence="1 2" key="1">
    <citation type="submission" date="2017-09" db="EMBL/GenBank/DDBJ databases">
        <title>Streptomyces genome completion.</title>
        <authorList>
            <person name="Lee N."/>
            <person name="Cho B.-K."/>
        </authorList>
    </citation>
    <scope>NUCLEOTIDE SEQUENCE [LARGE SCALE GENOMIC DNA]</scope>
    <source>
        <strain evidence="1 2">ATCC 14899</strain>
    </source>
</reference>
<evidence type="ECO:0000313" key="2">
    <source>
        <dbReference type="Proteomes" id="UP000325763"/>
    </source>
</evidence>